<dbReference type="AlphaFoldDB" id="A0A8K0EAR8"/>
<evidence type="ECO:0000313" key="6">
    <source>
        <dbReference type="EMBL" id="KAF3439912.1"/>
    </source>
</evidence>
<comment type="caution">
    <text evidence="6">The sequence shown here is derived from an EMBL/GenBank/DDBJ whole genome shotgun (WGS) entry which is preliminary data.</text>
</comment>
<dbReference type="Pfam" id="PF00657">
    <property type="entry name" value="Lipase_GDSL"/>
    <property type="match status" value="1"/>
</dbReference>
<proteinExistence type="inferred from homology"/>
<comment type="similarity">
    <text evidence="1">Belongs to the 'GDSL' lipolytic enzyme family.</text>
</comment>
<evidence type="ECO:0000256" key="1">
    <source>
        <dbReference type="ARBA" id="ARBA00008668"/>
    </source>
</evidence>
<dbReference type="PANTHER" id="PTHR22835:SF476">
    <property type="entry name" value="OS06G0160200 PROTEIN"/>
    <property type="match status" value="1"/>
</dbReference>
<accession>A0A8K0EAR8</accession>
<keyword evidence="4" id="KW-0325">Glycoprotein</keyword>
<dbReference type="GO" id="GO:0016788">
    <property type="term" value="F:hydrolase activity, acting on ester bonds"/>
    <property type="evidence" value="ECO:0007669"/>
    <property type="project" value="InterPro"/>
</dbReference>
<dbReference type="InterPro" id="IPR001087">
    <property type="entry name" value="GDSL"/>
</dbReference>
<protein>
    <recommendedName>
        <fullName evidence="8">Lanatoside 15-O-acetylesterase</fullName>
    </recommendedName>
</protein>
<evidence type="ECO:0000256" key="3">
    <source>
        <dbReference type="ARBA" id="ARBA00022801"/>
    </source>
</evidence>
<dbReference type="OrthoDB" id="1600564at2759"/>
<sequence length="386" mass="41962">MGASTSAVSLLQKCLFIWMVMVASFSCPTYCSCAFEAIFNFGDSNSDTGGFWAAFPAQSGPFGMTYFKKPAGRASDGRLIVDFLAEAIGLPFVSPYLQSIGTDYRHGANYATLASTVLLPNTSLFVTGISPFSLAIQLNQMKDFKVRVDEFHKQESNRLPSPDIFGKSLYTFYIGQNDFTSNLAAIGIGGVKQFLPQVVSQIAGTIKELYAIGGRTFMVLNLAPVACYPAFLVQLPHGSSDIDQFGCLISYNSAVVDYNNLLKKTLSQIRPSLPNASLIYVDVHSVLLELFRHPTSHGLKYGTKACCGYGGGAYNFDPRVYCGNTKVINGSTLTGTACSDPYNYVSWDGIHATEAANKIITKAILSESYFDPPFPLHQLCDIHSID</sequence>
<gene>
    <name evidence="6" type="ORF">FNV43_RR18190</name>
</gene>
<evidence type="ECO:0000313" key="7">
    <source>
        <dbReference type="Proteomes" id="UP000796880"/>
    </source>
</evidence>
<evidence type="ECO:0000256" key="4">
    <source>
        <dbReference type="ARBA" id="ARBA00023180"/>
    </source>
</evidence>
<keyword evidence="7" id="KW-1185">Reference proteome</keyword>
<dbReference type="PANTHER" id="PTHR22835">
    <property type="entry name" value="ZINC FINGER FYVE DOMAIN CONTAINING PROTEIN"/>
    <property type="match status" value="1"/>
</dbReference>
<dbReference type="SUPFAM" id="SSF52266">
    <property type="entry name" value="SGNH hydrolase"/>
    <property type="match status" value="1"/>
</dbReference>
<dbReference type="Gene3D" id="3.40.50.1110">
    <property type="entry name" value="SGNH hydrolase"/>
    <property type="match status" value="1"/>
</dbReference>
<name>A0A8K0EAR8_9ROSA</name>
<keyword evidence="3" id="KW-0378">Hydrolase</keyword>
<feature type="chain" id="PRO_5035458134" description="Lanatoside 15-O-acetylesterase" evidence="5">
    <location>
        <begin position="34"/>
        <end position="386"/>
    </location>
</feature>
<dbReference type="EMBL" id="VOIH02000008">
    <property type="protein sequence ID" value="KAF3439912.1"/>
    <property type="molecule type" value="Genomic_DNA"/>
</dbReference>
<evidence type="ECO:0000256" key="5">
    <source>
        <dbReference type="SAM" id="SignalP"/>
    </source>
</evidence>
<dbReference type="InterPro" id="IPR036514">
    <property type="entry name" value="SGNH_hydro_sf"/>
</dbReference>
<dbReference type="CDD" id="cd01837">
    <property type="entry name" value="SGNH_plant_lipase_like"/>
    <property type="match status" value="1"/>
</dbReference>
<organism evidence="6 7">
    <name type="scientific">Rhamnella rubrinervis</name>
    <dbReference type="NCBI Taxonomy" id="2594499"/>
    <lineage>
        <taxon>Eukaryota</taxon>
        <taxon>Viridiplantae</taxon>
        <taxon>Streptophyta</taxon>
        <taxon>Embryophyta</taxon>
        <taxon>Tracheophyta</taxon>
        <taxon>Spermatophyta</taxon>
        <taxon>Magnoliopsida</taxon>
        <taxon>eudicotyledons</taxon>
        <taxon>Gunneridae</taxon>
        <taxon>Pentapetalae</taxon>
        <taxon>rosids</taxon>
        <taxon>fabids</taxon>
        <taxon>Rosales</taxon>
        <taxon>Rhamnaceae</taxon>
        <taxon>rhamnoid group</taxon>
        <taxon>Rhamneae</taxon>
        <taxon>Rhamnella</taxon>
    </lineage>
</organism>
<keyword evidence="2 5" id="KW-0732">Signal</keyword>
<evidence type="ECO:0000256" key="2">
    <source>
        <dbReference type="ARBA" id="ARBA00022729"/>
    </source>
</evidence>
<dbReference type="Proteomes" id="UP000796880">
    <property type="component" value="Unassembled WGS sequence"/>
</dbReference>
<feature type="signal peptide" evidence="5">
    <location>
        <begin position="1"/>
        <end position="33"/>
    </location>
</feature>
<reference evidence="6" key="1">
    <citation type="submission" date="2020-03" db="EMBL/GenBank/DDBJ databases">
        <title>A high-quality chromosome-level genome assembly of a woody plant with both climbing and erect habits, Rhamnella rubrinervis.</title>
        <authorList>
            <person name="Lu Z."/>
            <person name="Yang Y."/>
            <person name="Zhu X."/>
            <person name="Sun Y."/>
        </authorList>
    </citation>
    <scope>NUCLEOTIDE SEQUENCE</scope>
    <source>
        <strain evidence="6">BYM</strain>
        <tissue evidence="6">Leaf</tissue>
    </source>
</reference>
<dbReference type="InterPro" id="IPR035669">
    <property type="entry name" value="SGNH_plant_lipase-like"/>
</dbReference>
<evidence type="ECO:0008006" key="8">
    <source>
        <dbReference type="Google" id="ProtNLM"/>
    </source>
</evidence>